<dbReference type="RefSeq" id="XP_022628151.1">
    <property type="nucleotide sequence ID" value="XM_022772713.1"/>
</dbReference>
<dbReference type="OrthoDB" id="4036058at2759"/>
<dbReference type="Proteomes" id="UP000054304">
    <property type="component" value="Unassembled WGS sequence"/>
</dbReference>
<keyword evidence="3" id="KW-1185">Reference proteome</keyword>
<dbReference type="EMBL" id="LN736363">
    <property type="protein sequence ID" value="CEP61919.1"/>
    <property type="molecule type" value="Genomic_DNA"/>
</dbReference>
<protein>
    <submittedName>
        <fullName evidence="2">LALA0S04e03642g1_1</fullName>
    </submittedName>
</protein>
<gene>
    <name evidence="2" type="ORF">LALA0_S04e03642g</name>
</gene>
<reference evidence="2 3" key="1">
    <citation type="submission" date="2014-12" db="EMBL/GenBank/DDBJ databases">
        <authorList>
            <person name="Neuveglise Cecile"/>
        </authorList>
    </citation>
    <scope>NUCLEOTIDE SEQUENCE [LARGE SCALE GENOMIC DNA]</scope>
    <source>
        <strain evidence="2 3">CBS 12615</strain>
    </source>
</reference>
<accession>A0A0C7MPV3</accession>
<evidence type="ECO:0000313" key="3">
    <source>
        <dbReference type="Proteomes" id="UP000054304"/>
    </source>
</evidence>
<organism evidence="2 3">
    <name type="scientific">Lachancea lanzarotensis</name>
    <dbReference type="NCBI Taxonomy" id="1245769"/>
    <lineage>
        <taxon>Eukaryota</taxon>
        <taxon>Fungi</taxon>
        <taxon>Dikarya</taxon>
        <taxon>Ascomycota</taxon>
        <taxon>Saccharomycotina</taxon>
        <taxon>Saccharomycetes</taxon>
        <taxon>Saccharomycetales</taxon>
        <taxon>Saccharomycetaceae</taxon>
        <taxon>Lachancea</taxon>
    </lineage>
</organism>
<evidence type="ECO:0000256" key="1">
    <source>
        <dbReference type="SAM" id="MobiDB-lite"/>
    </source>
</evidence>
<sequence>MELRRSTRRKTAAKCQGIELPAQPTIARRSRRIKEVVRPQIRKRSPILRLHRPQFCGSDVRQREPSTSRSTGHLVDREIVRSCLVTFENITQQLDTFHHKNGVHELSGQLNEFIKAIDEFAVKEKADNAALLKRIKREAKTQEQASSTSKADLLLTKILVDERVTDPEGLAVVAKWHGIDTQDVADITFTRENGKLKLDPNAQYRFDQQCVNKRVNRLLSLERNSSLGWPERKRKLPANSPPSESYSEVALMS</sequence>
<proteinExistence type="predicted"/>
<name>A0A0C7MPV3_9SACH</name>
<feature type="region of interest" description="Disordered" evidence="1">
    <location>
        <begin position="231"/>
        <end position="253"/>
    </location>
</feature>
<evidence type="ECO:0000313" key="2">
    <source>
        <dbReference type="EMBL" id="CEP61919.1"/>
    </source>
</evidence>
<dbReference type="AlphaFoldDB" id="A0A0C7MPV3"/>
<dbReference type="HOGENOM" id="CLU_1098655_0_0_1"/>
<dbReference type="GeneID" id="34685362"/>